<dbReference type="EMBL" id="MLQL01000020">
    <property type="protein sequence ID" value="OQE18919.1"/>
    <property type="molecule type" value="Genomic_DNA"/>
</dbReference>
<organism evidence="3 4">
    <name type="scientific">Penicillium flavigenum</name>
    <dbReference type="NCBI Taxonomy" id="254877"/>
    <lineage>
        <taxon>Eukaryota</taxon>
        <taxon>Fungi</taxon>
        <taxon>Dikarya</taxon>
        <taxon>Ascomycota</taxon>
        <taxon>Pezizomycotina</taxon>
        <taxon>Eurotiomycetes</taxon>
        <taxon>Eurotiomycetidae</taxon>
        <taxon>Eurotiales</taxon>
        <taxon>Aspergillaceae</taxon>
        <taxon>Penicillium</taxon>
    </lineage>
</organism>
<feature type="region of interest" description="Disordered" evidence="1">
    <location>
        <begin position="24"/>
        <end position="48"/>
    </location>
</feature>
<keyword evidence="4" id="KW-1185">Reference proteome</keyword>
<evidence type="ECO:0000313" key="3">
    <source>
        <dbReference type="EMBL" id="OQE18919.1"/>
    </source>
</evidence>
<dbReference type="Proteomes" id="UP000191342">
    <property type="component" value="Unassembled WGS sequence"/>
</dbReference>
<reference evidence="4" key="1">
    <citation type="journal article" date="2017" name="Nat. Microbiol.">
        <title>Global analysis of biosynthetic gene clusters reveals vast potential of secondary metabolite production in Penicillium species.</title>
        <authorList>
            <person name="Nielsen J.C."/>
            <person name="Grijseels S."/>
            <person name="Prigent S."/>
            <person name="Ji B."/>
            <person name="Dainat J."/>
            <person name="Nielsen K.F."/>
            <person name="Frisvad J.C."/>
            <person name="Workman M."/>
            <person name="Nielsen J."/>
        </authorList>
    </citation>
    <scope>NUCLEOTIDE SEQUENCE [LARGE SCALE GENOMIC DNA]</scope>
    <source>
        <strain evidence="4">IBT 14082</strain>
    </source>
</reference>
<dbReference type="AlphaFoldDB" id="A0A1V6SYY1"/>
<accession>A0A1V6SYY1</accession>
<feature type="signal peptide" evidence="2">
    <location>
        <begin position="1"/>
        <end position="17"/>
    </location>
</feature>
<evidence type="ECO:0000256" key="2">
    <source>
        <dbReference type="SAM" id="SignalP"/>
    </source>
</evidence>
<gene>
    <name evidence="3" type="ORF">PENFLA_c020G02770</name>
</gene>
<sequence length="131" mass="14229">MKFSVATIAVLATAVTAQYGQPQQQYGQQAQQPQQPQQYQPFPPQQQYGQYSAPAAQANKYSPAEYQEWHQCVDSFLDGFNLGKDGTAAGCQYWTCIEGVATKYGRGGVLATAGNIVSKACAASSFLPHWI</sequence>
<name>A0A1V6SYY1_9EURO</name>
<comment type="caution">
    <text evidence="3">The sequence shown here is derived from an EMBL/GenBank/DDBJ whole genome shotgun (WGS) entry which is preliminary data.</text>
</comment>
<feature type="chain" id="PRO_5010735215" description="Extracellular membrane protein CFEM domain-containing protein" evidence="2">
    <location>
        <begin position="18"/>
        <end position="131"/>
    </location>
</feature>
<evidence type="ECO:0000256" key="1">
    <source>
        <dbReference type="SAM" id="MobiDB-lite"/>
    </source>
</evidence>
<evidence type="ECO:0000313" key="4">
    <source>
        <dbReference type="Proteomes" id="UP000191342"/>
    </source>
</evidence>
<protein>
    <recommendedName>
        <fullName evidence="5">Extracellular membrane protein CFEM domain-containing protein</fullName>
    </recommendedName>
</protein>
<dbReference type="OrthoDB" id="4905728at2759"/>
<evidence type="ECO:0008006" key="5">
    <source>
        <dbReference type="Google" id="ProtNLM"/>
    </source>
</evidence>
<keyword evidence="2" id="KW-0732">Signal</keyword>
<proteinExistence type="predicted"/>